<dbReference type="SUPFAM" id="SSF55874">
    <property type="entry name" value="ATPase domain of HSP90 chaperone/DNA topoisomerase II/histidine kinase"/>
    <property type="match status" value="1"/>
</dbReference>
<dbReference type="EMBL" id="JSZA02000021">
    <property type="protein sequence ID" value="KHD09252.2"/>
    <property type="molecule type" value="Genomic_DNA"/>
</dbReference>
<keyword evidence="9" id="KW-1185">Reference proteome</keyword>
<evidence type="ECO:0000256" key="1">
    <source>
        <dbReference type="ARBA" id="ARBA00000085"/>
    </source>
</evidence>
<dbReference type="FunFam" id="3.30.565.10:FF:000010">
    <property type="entry name" value="Sensor histidine kinase RcsC"/>
    <property type="match status" value="1"/>
</dbReference>
<feature type="domain" description="Histidine kinase" evidence="7">
    <location>
        <begin position="22"/>
        <end position="210"/>
    </location>
</feature>
<reference evidence="8 9" key="1">
    <citation type="journal article" date="2016" name="Front. Microbiol.">
        <title>Single-Cell (Meta-)Genomics of a Dimorphic Candidatus Thiomargarita nelsonii Reveals Genomic Plasticity.</title>
        <authorList>
            <person name="Flood B.E."/>
            <person name="Fliss P."/>
            <person name="Jones D.S."/>
            <person name="Dick G.J."/>
            <person name="Jain S."/>
            <person name="Kaster A.K."/>
            <person name="Winkel M."/>
            <person name="Mussmann M."/>
            <person name="Bailey J."/>
        </authorList>
    </citation>
    <scope>NUCLEOTIDE SEQUENCE [LARGE SCALE GENOMIC DNA]</scope>
    <source>
        <strain evidence="8">Hydrate Ridge</strain>
    </source>
</reference>
<dbReference type="GO" id="GO:0000155">
    <property type="term" value="F:phosphorelay sensor kinase activity"/>
    <property type="evidence" value="ECO:0007669"/>
    <property type="project" value="TreeGrafter"/>
</dbReference>
<dbReference type="Gene3D" id="1.10.287.130">
    <property type="match status" value="1"/>
</dbReference>
<evidence type="ECO:0000313" key="9">
    <source>
        <dbReference type="Proteomes" id="UP000030428"/>
    </source>
</evidence>
<dbReference type="PANTHER" id="PTHR43047:SF72">
    <property type="entry name" value="OSMOSENSING HISTIDINE PROTEIN KINASE SLN1"/>
    <property type="match status" value="1"/>
</dbReference>
<evidence type="ECO:0000256" key="5">
    <source>
        <dbReference type="ARBA" id="ARBA00022777"/>
    </source>
</evidence>
<dbReference type="InterPro" id="IPR004358">
    <property type="entry name" value="Sig_transdc_His_kin-like_C"/>
</dbReference>
<dbReference type="GO" id="GO:0005886">
    <property type="term" value="C:plasma membrane"/>
    <property type="evidence" value="ECO:0007669"/>
    <property type="project" value="TreeGrafter"/>
</dbReference>
<dbReference type="InterPro" id="IPR036890">
    <property type="entry name" value="HATPase_C_sf"/>
</dbReference>
<comment type="catalytic activity">
    <reaction evidence="1">
        <text>ATP + protein L-histidine = ADP + protein N-phospho-L-histidine.</text>
        <dbReference type="EC" id="2.7.13.3"/>
    </reaction>
</comment>
<dbReference type="EC" id="2.7.13.3" evidence="2"/>
<evidence type="ECO:0000256" key="4">
    <source>
        <dbReference type="ARBA" id="ARBA00022679"/>
    </source>
</evidence>
<dbReference type="InterPro" id="IPR003594">
    <property type="entry name" value="HATPase_dom"/>
</dbReference>
<accession>A0A0A6PG05</accession>
<dbReference type="PRINTS" id="PR00344">
    <property type="entry name" value="BCTRLSENSOR"/>
</dbReference>
<evidence type="ECO:0000256" key="6">
    <source>
        <dbReference type="ARBA" id="ARBA00023012"/>
    </source>
</evidence>
<dbReference type="InterPro" id="IPR005467">
    <property type="entry name" value="His_kinase_dom"/>
</dbReference>
<dbReference type="Proteomes" id="UP000030428">
    <property type="component" value="Unassembled WGS sequence"/>
</dbReference>
<dbReference type="CDD" id="cd16922">
    <property type="entry name" value="HATPase_EvgS-ArcB-TorS-like"/>
    <property type="match status" value="1"/>
</dbReference>
<dbReference type="PANTHER" id="PTHR43047">
    <property type="entry name" value="TWO-COMPONENT HISTIDINE PROTEIN KINASE"/>
    <property type="match status" value="1"/>
</dbReference>
<comment type="caution">
    <text evidence="8">The sequence shown here is derived from an EMBL/GenBank/DDBJ whole genome shotgun (WGS) entry which is preliminary data.</text>
</comment>
<evidence type="ECO:0000313" key="8">
    <source>
        <dbReference type="EMBL" id="KHD09252.2"/>
    </source>
</evidence>
<evidence type="ECO:0000256" key="2">
    <source>
        <dbReference type="ARBA" id="ARBA00012438"/>
    </source>
</evidence>
<dbReference type="Gene3D" id="3.30.565.10">
    <property type="entry name" value="Histidine kinase-like ATPase, C-terminal domain"/>
    <property type="match status" value="1"/>
</dbReference>
<organism evidence="8 9">
    <name type="scientific">Candidatus Thiomargarita nelsonii</name>
    <dbReference type="NCBI Taxonomy" id="1003181"/>
    <lineage>
        <taxon>Bacteria</taxon>
        <taxon>Pseudomonadati</taxon>
        <taxon>Pseudomonadota</taxon>
        <taxon>Gammaproteobacteria</taxon>
        <taxon>Thiotrichales</taxon>
        <taxon>Thiotrichaceae</taxon>
        <taxon>Thiomargarita</taxon>
    </lineage>
</organism>
<name>A0A0A6PG05_9GAMM</name>
<gene>
    <name evidence="8" type="ORF">PN36_07375</name>
</gene>
<dbReference type="AlphaFoldDB" id="A0A0A6PG05"/>
<dbReference type="SMART" id="SM00387">
    <property type="entry name" value="HATPase_c"/>
    <property type="match status" value="1"/>
</dbReference>
<evidence type="ECO:0000259" key="7">
    <source>
        <dbReference type="PROSITE" id="PS50109"/>
    </source>
</evidence>
<dbReference type="GO" id="GO:0009927">
    <property type="term" value="F:histidine phosphotransfer kinase activity"/>
    <property type="evidence" value="ECO:0007669"/>
    <property type="project" value="TreeGrafter"/>
</dbReference>
<sequence length="272" mass="30624">MIYKAQPIKLLKPKTVIGFSDLLSSIQSAGKTLLTLINDILDLSKIEAGRMDIQSEPINLAVIVAELEQIFALKIANKKLEFIVEIDKDLPSALRLDETRLRQVLLNLLGNAIKFTEQGTIKLSIHKIYTAHSKVDLILSVADTGIGIPEEQQDIIFESFRQQDGQSTRKYGGTGLAITKRLVEMMNGQISVHSQKGQGSVFEITLRDVEVSATRDDRLDFNHISFERRPISIPLSDFLEKLEQCHLKWEEIHEGFDLDEINDFALKVKTLG</sequence>
<keyword evidence="4" id="KW-0808">Transferase</keyword>
<dbReference type="PROSITE" id="PS50109">
    <property type="entry name" value="HIS_KIN"/>
    <property type="match status" value="1"/>
</dbReference>
<proteinExistence type="predicted"/>
<keyword evidence="5" id="KW-0418">Kinase</keyword>
<keyword evidence="3" id="KW-0597">Phosphoprotein</keyword>
<dbReference type="Pfam" id="PF02518">
    <property type="entry name" value="HATPase_c"/>
    <property type="match status" value="1"/>
</dbReference>
<evidence type="ECO:0000256" key="3">
    <source>
        <dbReference type="ARBA" id="ARBA00022553"/>
    </source>
</evidence>
<keyword evidence="6" id="KW-0902">Two-component regulatory system</keyword>
<protein>
    <recommendedName>
        <fullName evidence="2">histidine kinase</fullName>
        <ecNumber evidence="2">2.7.13.3</ecNumber>
    </recommendedName>
</protein>